<dbReference type="InterPro" id="IPR004991">
    <property type="entry name" value="Aerolysin-like"/>
</dbReference>
<organism evidence="1 2">
    <name type="scientific">Bacillus thuringiensis serovar mexicanensis</name>
    <dbReference type="NCBI Taxonomy" id="180868"/>
    <lineage>
        <taxon>Bacteria</taxon>
        <taxon>Bacillati</taxon>
        <taxon>Bacillota</taxon>
        <taxon>Bacilli</taxon>
        <taxon>Bacillales</taxon>
        <taxon>Bacillaceae</taxon>
        <taxon>Bacillus</taxon>
        <taxon>Bacillus cereus group</taxon>
    </lineage>
</organism>
<accession>A0A242WBN6</accession>
<proteinExistence type="predicted"/>
<dbReference type="Proteomes" id="UP000195152">
    <property type="component" value="Unassembled WGS sequence"/>
</dbReference>
<evidence type="ECO:0000313" key="1">
    <source>
        <dbReference type="EMBL" id="OTW50735.1"/>
    </source>
</evidence>
<dbReference type="AlphaFoldDB" id="A0A242WBN6"/>
<dbReference type="CDD" id="cd20223">
    <property type="entry name" value="PFM_epsilon-toxin-like"/>
    <property type="match status" value="1"/>
</dbReference>
<name>A0A242WBN6_BACTU</name>
<protein>
    <submittedName>
        <fullName evidence="1">Uncharacterized protein</fullName>
    </submittedName>
</protein>
<dbReference type="Pfam" id="PF03318">
    <property type="entry name" value="ETX_MTX2"/>
    <property type="match status" value="1"/>
</dbReference>
<dbReference type="Gene3D" id="2.170.15.10">
    <property type="entry name" value="Proaerolysin, chain A, domain 3"/>
    <property type="match status" value="1"/>
</dbReference>
<evidence type="ECO:0000313" key="2">
    <source>
        <dbReference type="Proteomes" id="UP000195152"/>
    </source>
</evidence>
<gene>
    <name evidence="1" type="ORF">BK699_09270</name>
</gene>
<comment type="caution">
    <text evidence="1">The sequence shown here is derived from an EMBL/GenBank/DDBJ whole genome shotgun (WGS) entry which is preliminary data.</text>
</comment>
<dbReference type="SUPFAM" id="SSF56973">
    <property type="entry name" value="Aerolisin/ETX pore-forming domain"/>
    <property type="match status" value="1"/>
</dbReference>
<sequence>MLFLEKINIRSGLDMKKKTILCSILASTLLGSGTLVNTASAAEIPKENNNIVNYKDIRQQGAIIDIDQKIYNMLKAIPLDPFGFGAFRDDESEEKFNVSGINIKETNATNITPLFLGKNTFNNDSDLEQTYNTSEFSQSITQETSTTTQLGFNASTTAGGKAGIPFVAEGEVSATLEFNYSHTGTDTSSTTNTITAPSQSVKVPAHKIYRAEVYFEKKKTSGQVEMYADILTHANQGRDRMTIGVALDRTKNKYGLIKSPNDPDQVRAKGNGHFTIEYGTNLIVKTYDITSGQKSAKLIDTKTISLK</sequence>
<dbReference type="EMBL" id="NFCF01000063">
    <property type="protein sequence ID" value="OTW50735.1"/>
    <property type="molecule type" value="Genomic_DNA"/>
</dbReference>
<reference evidence="1 2" key="1">
    <citation type="submission" date="2016-10" db="EMBL/GenBank/DDBJ databases">
        <title>Comparative genomics of Bacillus thuringiensis reveals a path to pathogens against multiple invertebrate hosts.</title>
        <authorList>
            <person name="Zheng J."/>
            <person name="Gao Q."/>
            <person name="Liu H."/>
            <person name="Peng D."/>
            <person name="Ruan L."/>
            <person name="Sun M."/>
        </authorList>
    </citation>
    <scope>NUCLEOTIDE SEQUENCE [LARGE SCALE GENOMIC DNA]</scope>
    <source>
        <strain evidence="1">BGSC 4AC1</strain>
    </source>
</reference>